<dbReference type="PROSITE" id="PS00178">
    <property type="entry name" value="AA_TRNA_LIGASE_I"/>
    <property type="match status" value="1"/>
</dbReference>
<reference evidence="10 11" key="1">
    <citation type="submission" date="2019-11" db="EMBL/GenBank/DDBJ databases">
        <title>Acidiferrimicrobium australis gen. nov., sp. nov., an acidophilic and obligately heterotrophic, member of the Actinobacteria that catalyses dissimilatory oxido- reduction of iron isolated from metal-rich acidic water in Chile.</title>
        <authorList>
            <person name="Gonzalez D."/>
            <person name="Huber K."/>
            <person name="Hedrich S."/>
            <person name="Rojas-Villalobos C."/>
            <person name="Quatrini R."/>
            <person name="Dinamarca M.A."/>
            <person name="Schwarz A."/>
            <person name="Canales C."/>
            <person name="Nancucheo I."/>
        </authorList>
    </citation>
    <scope>NUCLEOTIDE SEQUENCE [LARGE SCALE GENOMIC DNA]</scope>
    <source>
        <strain evidence="10 11">USS-CCA1</strain>
    </source>
</reference>
<evidence type="ECO:0000313" key="10">
    <source>
        <dbReference type="EMBL" id="MST34959.1"/>
    </source>
</evidence>
<evidence type="ECO:0000256" key="9">
    <source>
        <dbReference type="RuleBase" id="RU363036"/>
    </source>
</evidence>
<evidence type="ECO:0000256" key="1">
    <source>
        <dbReference type="ARBA" id="ARBA00005594"/>
    </source>
</evidence>
<feature type="binding site" evidence="8">
    <location>
        <begin position="146"/>
        <end position="148"/>
    </location>
    <ligand>
        <name>ATP</name>
        <dbReference type="ChEBI" id="CHEBI:30616"/>
    </ligand>
</feature>
<dbReference type="InterPro" id="IPR024109">
    <property type="entry name" value="Trp-tRNA-ligase_bac-type"/>
</dbReference>
<dbReference type="Gene3D" id="1.10.240.10">
    <property type="entry name" value="Tyrosyl-Transfer RNA Synthetase"/>
    <property type="match status" value="1"/>
</dbReference>
<keyword evidence="5 8" id="KW-0648">Protein biosynthesis</keyword>
<comment type="subcellular location">
    <subcellularLocation>
        <location evidence="8">Cytoplasm</location>
    </subcellularLocation>
</comment>
<dbReference type="HAMAP" id="MF_00140_B">
    <property type="entry name" value="Trp_tRNA_synth_B"/>
    <property type="match status" value="1"/>
</dbReference>
<proteinExistence type="inferred from homology"/>
<comment type="similarity">
    <text evidence="1 8 9">Belongs to the class-I aminoacyl-tRNA synthetase family.</text>
</comment>
<protein>
    <recommendedName>
        <fullName evidence="8">Tryptophan--tRNA ligase</fullName>
        <ecNumber evidence="8">6.1.1.2</ecNumber>
    </recommendedName>
    <alternativeName>
        <fullName evidence="8">Tryptophanyl-tRNA synthetase</fullName>
        <shortName evidence="8">TrpRS</shortName>
    </alternativeName>
</protein>
<comment type="catalytic activity">
    <reaction evidence="7 8">
        <text>tRNA(Trp) + L-tryptophan + ATP = L-tryptophyl-tRNA(Trp) + AMP + diphosphate + H(+)</text>
        <dbReference type="Rhea" id="RHEA:24080"/>
        <dbReference type="Rhea" id="RHEA-COMP:9671"/>
        <dbReference type="Rhea" id="RHEA-COMP:9705"/>
        <dbReference type="ChEBI" id="CHEBI:15378"/>
        <dbReference type="ChEBI" id="CHEBI:30616"/>
        <dbReference type="ChEBI" id="CHEBI:33019"/>
        <dbReference type="ChEBI" id="CHEBI:57912"/>
        <dbReference type="ChEBI" id="CHEBI:78442"/>
        <dbReference type="ChEBI" id="CHEBI:78535"/>
        <dbReference type="ChEBI" id="CHEBI:456215"/>
        <dbReference type="EC" id="6.1.1.2"/>
    </reaction>
</comment>
<evidence type="ECO:0000256" key="5">
    <source>
        <dbReference type="ARBA" id="ARBA00022917"/>
    </source>
</evidence>
<sequence>MTRILSGIQPTGGVHLGNYLGAVRYWVEDQRIGESFYCVVDLHALTIPRDPAELRQETRAMATLLLAAGLDPEACTLFVQSHVPQHTQLSWLLECTASMGELRRMTQFKDKAAKGGEEAARVGLFTYPTLMAADILLYRATHVPVGEDQRQHLELTRDLAERFNTRYGPVFTVPEATIPPPGRGARIMDLQEPTRKMSKSAESDQGMIGLFDEPKVVERKIKRAVTDTDDGPDAVRFDPDTKPGVANLLQILAAATGGDPAEVATGYRRYGELKAATAEAVIELLRPVQARYRELEADPATVDKILRAGAERAEPVAAATLARAMDAIGLLPAR</sequence>
<keyword evidence="4 8" id="KW-0067">ATP-binding</keyword>
<feature type="short sequence motif" description="'KMSKS' region" evidence="8">
    <location>
        <begin position="196"/>
        <end position="200"/>
    </location>
</feature>
<feature type="binding site" evidence="8">
    <location>
        <begin position="9"/>
        <end position="11"/>
    </location>
    <ligand>
        <name>ATP</name>
        <dbReference type="ChEBI" id="CHEBI:30616"/>
    </ligand>
</feature>
<feature type="short sequence motif" description="'HIGH' region" evidence="8">
    <location>
        <begin position="10"/>
        <end position="18"/>
    </location>
</feature>
<dbReference type="PRINTS" id="PR01039">
    <property type="entry name" value="TRNASYNTHTRP"/>
</dbReference>
<accession>A0ABW9QZQ9</accession>
<evidence type="ECO:0000256" key="4">
    <source>
        <dbReference type="ARBA" id="ARBA00022840"/>
    </source>
</evidence>
<dbReference type="Pfam" id="PF00579">
    <property type="entry name" value="tRNA-synt_1b"/>
    <property type="match status" value="1"/>
</dbReference>
<dbReference type="NCBIfam" id="TIGR00233">
    <property type="entry name" value="trpS"/>
    <property type="match status" value="1"/>
</dbReference>
<dbReference type="GO" id="GO:0004830">
    <property type="term" value="F:tryptophan-tRNA ligase activity"/>
    <property type="evidence" value="ECO:0007669"/>
    <property type="project" value="UniProtKB-EC"/>
</dbReference>
<dbReference type="Proteomes" id="UP000437736">
    <property type="component" value="Unassembled WGS sequence"/>
</dbReference>
<comment type="subunit">
    <text evidence="8">Homodimer.</text>
</comment>
<keyword evidence="11" id="KW-1185">Reference proteome</keyword>
<evidence type="ECO:0000256" key="7">
    <source>
        <dbReference type="ARBA" id="ARBA00049929"/>
    </source>
</evidence>
<dbReference type="InterPro" id="IPR002305">
    <property type="entry name" value="aa-tRNA-synth_Ic"/>
</dbReference>
<evidence type="ECO:0000313" key="11">
    <source>
        <dbReference type="Proteomes" id="UP000437736"/>
    </source>
</evidence>
<gene>
    <name evidence="8 10" type="primary">trpS</name>
    <name evidence="10" type="ORF">GHK86_19800</name>
</gene>
<dbReference type="PANTHER" id="PTHR43766">
    <property type="entry name" value="TRYPTOPHAN--TRNA LIGASE, MITOCHONDRIAL"/>
    <property type="match status" value="1"/>
</dbReference>
<organism evidence="10 11">
    <name type="scientific">Acidiferrimicrobium australe</name>
    <dbReference type="NCBI Taxonomy" id="2664430"/>
    <lineage>
        <taxon>Bacteria</taxon>
        <taxon>Bacillati</taxon>
        <taxon>Actinomycetota</taxon>
        <taxon>Acidimicrobiia</taxon>
        <taxon>Acidimicrobiales</taxon>
        <taxon>Acidimicrobiaceae</taxon>
        <taxon>Acidiferrimicrobium</taxon>
    </lineage>
</organism>
<evidence type="ECO:0000256" key="3">
    <source>
        <dbReference type="ARBA" id="ARBA00022741"/>
    </source>
</evidence>
<feature type="binding site" evidence="8">
    <location>
        <position position="134"/>
    </location>
    <ligand>
        <name>L-tryptophan</name>
        <dbReference type="ChEBI" id="CHEBI:57912"/>
    </ligand>
</feature>
<dbReference type="InterPro" id="IPR001412">
    <property type="entry name" value="aa-tRNA-synth_I_CS"/>
</dbReference>
<comment type="caution">
    <text evidence="10">The sequence shown here is derived from an EMBL/GenBank/DDBJ whole genome shotgun (WGS) entry which is preliminary data.</text>
</comment>
<feature type="binding site" evidence="8">
    <location>
        <position position="187"/>
    </location>
    <ligand>
        <name>ATP</name>
        <dbReference type="ChEBI" id="CHEBI:30616"/>
    </ligand>
</feature>
<comment type="function">
    <text evidence="8">Catalyzes the attachment of tryptophan to tRNA(Trp).</text>
</comment>
<dbReference type="InterPro" id="IPR050203">
    <property type="entry name" value="Trp-tRNA_synthetase"/>
</dbReference>
<evidence type="ECO:0000256" key="6">
    <source>
        <dbReference type="ARBA" id="ARBA00023146"/>
    </source>
</evidence>
<dbReference type="PANTHER" id="PTHR43766:SF1">
    <property type="entry name" value="TRYPTOPHAN--TRNA LIGASE, MITOCHONDRIAL"/>
    <property type="match status" value="1"/>
</dbReference>
<feature type="binding site" evidence="8">
    <location>
        <begin position="17"/>
        <end position="18"/>
    </location>
    <ligand>
        <name>ATP</name>
        <dbReference type="ChEBI" id="CHEBI:30616"/>
    </ligand>
</feature>
<keyword evidence="3 8" id="KW-0547">Nucleotide-binding</keyword>
<dbReference type="InterPro" id="IPR002306">
    <property type="entry name" value="Trp-tRNA-ligase"/>
</dbReference>
<evidence type="ECO:0000256" key="8">
    <source>
        <dbReference type="HAMAP-Rule" id="MF_00140"/>
    </source>
</evidence>
<feature type="binding site" evidence="8">
    <location>
        <begin position="196"/>
        <end position="200"/>
    </location>
    <ligand>
        <name>ATP</name>
        <dbReference type="ChEBI" id="CHEBI:30616"/>
    </ligand>
</feature>
<dbReference type="EMBL" id="WJHE01001325">
    <property type="protein sequence ID" value="MST34959.1"/>
    <property type="molecule type" value="Genomic_DNA"/>
</dbReference>
<evidence type="ECO:0000256" key="2">
    <source>
        <dbReference type="ARBA" id="ARBA00022598"/>
    </source>
</evidence>
<dbReference type="Gene3D" id="3.40.50.620">
    <property type="entry name" value="HUPs"/>
    <property type="match status" value="1"/>
</dbReference>
<dbReference type="InterPro" id="IPR014729">
    <property type="entry name" value="Rossmann-like_a/b/a_fold"/>
</dbReference>
<keyword evidence="2 8" id="KW-0436">Ligase</keyword>
<keyword evidence="8" id="KW-0963">Cytoplasm</keyword>
<name>A0ABW9QZQ9_9ACTN</name>
<dbReference type="EC" id="6.1.1.2" evidence="8"/>
<keyword evidence="6 8" id="KW-0030">Aminoacyl-tRNA synthetase</keyword>
<dbReference type="SUPFAM" id="SSF52374">
    <property type="entry name" value="Nucleotidylyl transferase"/>
    <property type="match status" value="1"/>
</dbReference>
<dbReference type="CDD" id="cd00806">
    <property type="entry name" value="TrpRS_core"/>
    <property type="match status" value="1"/>
</dbReference>